<dbReference type="AlphaFoldDB" id="A0A381YQE6"/>
<keyword evidence="1" id="KW-0472">Membrane</keyword>
<protein>
    <submittedName>
        <fullName evidence="2">Uncharacterized protein</fullName>
    </submittedName>
</protein>
<evidence type="ECO:0000256" key="1">
    <source>
        <dbReference type="SAM" id="Phobius"/>
    </source>
</evidence>
<gene>
    <name evidence="2" type="ORF">METZ01_LOCUS132092</name>
</gene>
<proteinExistence type="predicted"/>
<evidence type="ECO:0000313" key="2">
    <source>
        <dbReference type="EMBL" id="SVA79238.1"/>
    </source>
</evidence>
<accession>A0A381YQE6</accession>
<keyword evidence="1" id="KW-0812">Transmembrane</keyword>
<name>A0A381YQE6_9ZZZZ</name>
<sequence>MKRNTHSECENFIILMSFVSFMVIYLRFFEV</sequence>
<feature type="transmembrane region" description="Helical" evidence="1">
    <location>
        <begin position="12"/>
        <end position="29"/>
    </location>
</feature>
<dbReference type="EMBL" id="UINC01018799">
    <property type="protein sequence ID" value="SVA79238.1"/>
    <property type="molecule type" value="Genomic_DNA"/>
</dbReference>
<reference evidence="2" key="1">
    <citation type="submission" date="2018-05" db="EMBL/GenBank/DDBJ databases">
        <authorList>
            <person name="Lanie J.A."/>
            <person name="Ng W.-L."/>
            <person name="Kazmierczak K.M."/>
            <person name="Andrzejewski T.M."/>
            <person name="Davidsen T.M."/>
            <person name="Wayne K.J."/>
            <person name="Tettelin H."/>
            <person name="Glass J.I."/>
            <person name="Rusch D."/>
            <person name="Podicherti R."/>
            <person name="Tsui H.-C.T."/>
            <person name="Winkler M.E."/>
        </authorList>
    </citation>
    <scope>NUCLEOTIDE SEQUENCE</scope>
</reference>
<keyword evidence="1" id="KW-1133">Transmembrane helix</keyword>
<organism evidence="2">
    <name type="scientific">marine metagenome</name>
    <dbReference type="NCBI Taxonomy" id="408172"/>
    <lineage>
        <taxon>unclassified sequences</taxon>
        <taxon>metagenomes</taxon>
        <taxon>ecological metagenomes</taxon>
    </lineage>
</organism>